<dbReference type="Pfam" id="PF01899">
    <property type="entry name" value="MNHE"/>
    <property type="match status" value="1"/>
</dbReference>
<name>A0A8E0KMJ7_9CAUL</name>
<proteinExistence type="inferred from homology"/>
<comment type="subcellular location">
    <subcellularLocation>
        <location evidence="1">Cell membrane</location>
        <topology evidence="1">Multi-pass membrane protein</topology>
    </subcellularLocation>
</comment>
<feature type="transmembrane region" description="Helical" evidence="7">
    <location>
        <begin position="15"/>
        <end position="33"/>
    </location>
</feature>
<keyword evidence="4 7" id="KW-0812">Transmembrane</keyword>
<dbReference type="PANTHER" id="PTHR34584">
    <property type="entry name" value="NA(+)/H(+) ANTIPORTER SUBUNIT E1"/>
    <property type="match status" value="1"/>
</dbReference>
<dbReference type="PIRSF" id="PIRSF019239">
    <property type="entry name" value="MrpE"/>
    <property type="match status" value="1"/>
</dbReference>
<dbReference type="GO" id="GO:0008324">
    <property type="term" value="F:monoatomic cation transmembrane transporter activity"/>
    <property type="evidence" value="ECO:0007669"/>
    <property type="project" value="InterPro"/>
</dbReference>
<organism evidence="8 9">
    <name type="scientific">Brevundimonas abyssalis TAR-001</name>
    <dbReference type="NCBI Taxonomy" id="1391729"/>
    <lineage>
        <taxon>Bacteria</taxon>
        <taxon>Pseudomonadati</taxon>
        <taxon>Pseudomonadota</taxon>
        <taxon>Alphaproteobacteria</taxon>
        <taxon>Caulobacterales</taxon>
        <taxon>Caulobacteraceae</taxon>
        <taxon>Brevundimonas</taxon>
    </lineage>
</organism>
<accession>A0A8E0KMJ7</accession>
<dbReference type="RefSeq" id="WP_021697347.1">
    <property type="nucleotide sequence ID" value="NZ_BATC01000022.1"/>
</dbReference>
<gene>
    <name evidence="8" type="ORF">MBEBAB_1502</name>
</gene>
<evidence type="ECO:0000256" key="1">
    <source>
        <dbReference type="ARBA" id="ARBA00004651"/>
    </source>
</evidence>
<dbReference type="GO" id="GO:0005886">
    <property type="term" value="C:plasma membrane"/>
    <property type="evidence" value="ECO:0007669"/>
    <property type="project" value="UniProtKB-SubCell"/>
</dbReference>
<keyword evidence="3" id="KW-1003">Cell membrane</keyword>
<feature type="transmembrane region" description="Helical" evidence="7">
    <location>
        <begin position="40"/>
        <end position="59"/>
    </location>
</feature>
<evidence type="ECO:0000313" key="9">
    <source>
        <dbReference type="Proteomes" id="UP000016569"/>
    </source>
</evidence>
<dbReference type="PANTHER" id="PTHR34584:SF1">
    <property type="entry name" value="NA(+)_H(+) ANTIPORTER SUBUNIT E1"/>
    <property type="match status" value="1"/>
</dbReference>
<sequence length="173" mass="19469">MSELPVQRPSLIQRILPHPALSAMLVVVWMLLLNDLSWGGLLLAVIFAVIIPLITSRFWPGNPRMRFGPPLWGYVTIVLWDIVIANFQVAWIILFRRNRDLRSSWLVIPTDLRSPEAITALAATISLTPGTVSTDISADGRALLVHILDTDNPDAEIARIKSRYEARLLRIFP</sequence>
<feature type="transmembrane region" description="Helical" evidence="7">
    <location>
        <begin position="71"/>
        <end position="94"/>
    </location>
</feature>
<dbReference type="AlphaFoldDB" id="A0A8E0KMJ7"/>
<evidence type="ECO:0000313" key="8">
    <source>
        <dbReference type="EMBL" id="GAD59252.1"/>
    </source>
</evidence>
<dbReference type="EMBL" id="BATC01000022">
    <property type="protein sequence ID" value="GAD59252.1"/>
    <property type="molecule type" value="Genomic_DNA"/>
</dbReference>
<evidence type="ECO:0000256" key="3">
    <source>
        <dbReference type="ARBA" id="ARBA00022475"/>
    </source>
</evidence>
<keyword evidence="5 7" id="KW-1133">Transmembrane helix</keyword>
<reference evidence="9" key="1">
    <citation type="journal article" date="2013" name="Genome Announc.">
        <title>Draft Genome Sequence of the Dimorphic Prosthecate Bacterium Brevundimonas abyssalis TAR-001T.</title>
        <authorList>
            <person name="Tsubouchi T."/>
            <person name="Nishi S."/>
            <person name="Usui K."/>
            <person name="Shimane Y."/>
            <person name="Takaki Y."/>
            <person name="Maruyama T."/>
            <person name="Hatada Y."/>
        </authorList>
    </citation>
    <scope>NUCLEOTIDE SEQUENCE [LARGE SCALE GENOMIC DNA]</scope>
    <source>
        <strain evidence="9">TAR-001</strain>
    </source>
</reference>
<evidence type="ECO:0000256" key="7">
    <source>
        <dbReference type="SAM" id="Phobius"/>
    </source>
</evidence>
<keyword evidence="9" id="KW-1185">Reference proteome</keyword>
<dbReference type="Proteomes" id="UP000016569">
    <property type="component" value="Unassembled WGS sequence"/>
</dbReference>
<evidence type="ECO:0000256" key="2">
    <source>
        <dbReference type="ARBA" id="ARBA00006228"/>
    </source>
</evidence>
<dbReference type="InterPro" id="IPR002758">
    <property type="entry name" value="Cation_antiport_E"/>
</dbReference>
<evidence type="ECO:0000256" key="4">
    <source>
        <dbReference type="ARBA" id="ARBA00022692"/>
    </source>
</evidence>
<dbReference type="NCBIfam" id="NF006518">
    <property type="entry name" value="PRK08965.1-2"/>
    <property type="match status" value="1"/>
</dbReference>
<evidence type="ECO:0000256" key="5">
    <source>
        <dbReference type="ARBA" id="ARBA00022989"/>
    </source>
</evidence>
<keyword evidence="6 7" id="KW-0472">Membrane</keyword>
<comment type="caution">
    <text evidence="8">The sequence shown here is derived from an EMBL/GenBank/DDBJ whole genome shotgun (WGS) entry which is preliminary data.</text>
</comment>
<protein>
    <submittedName>
        <fullName evidence="8">Na(+) H(+) antiporter subunit E</fullName>
    </submittedName>
</protein>
<comment type="similarity">
    <text evidence="2">Belongs to the CPA3 antiporters (TC 2.A.63) subunit E family.</text>
</comment>
<evidence type="ECO:0000256" key="6">
    <source>
        <dbReference type="ARBA" id="ARBA00023136"/>
    </source>
</evidence>